<dbReference type="AlphaFoldDB" id="A0A840DTY3"/>
<evidence type="ECO:0000256" key="2">
    <source>
        <dbReference type="ARBA" id="ARBA00004733"/>
    </source>
</evidence>
<comment type="function">
    <text evidence="1 9">The alpha subunit is responsible for the aldol cleavage of indoleglycerol phosphate to indole and glyceraldehyde 3-phosphate.</text>
</comment>
<dbReference type="CDD" id="cd04724">
    <property type="entry name" value="Tryptophan_synthase_alpha"/>
    <property type="match status" value="1"/>
</dbReference>
<dbReference type="PROSITE" id="PS00167">
    <property type="entry name" value="TRP_SYNTHASE_ALPHA"/>
    <property type="match status" value="1"/>
</dbReference>
<organism evidence="11 12">
    <name type="scientific">Anoxybacteroides voinovskiense</name>
    <dbReference type="NCBI Taxonomy" id="230470"/>
    <lineage>
        <taxon>Bacteria</taxon>
        <taxon>Bacillati</taxon>
        <taxon>Bacillota</taxon>
        <taxon>Bacilli</taxon>
        <taxon>Bacillales</taxon>
        <taxon>Anoxybacillaceae</taxon>
        <taxon>Anoxybacteroides</taxon>
    </lineage>
</organism>
<dbReference type="RefSeq" id="WP_183183377.1">
    <property type="nucleotide sequence ID" value="NZ_BMNP01000003.1"/>
</dbReference>
<gene>
    <name evidence="9" type="primary">trpA</name>
    <name evidence="11" type="ORF">GGR02_000740</name>
</gene>
<evidence type="ECO:0000256" key="6">
    <source>
        <dbReference type="ARBA" id="ARBA00023141"/>
    </source>
</evidence>
<proteinExistence type="inferred from homology"/>
<dbReference type="EMBL" id="JACIDE010000004">
    <property type="protein sequence ID" value="MBB4072979.1"/>
    <property type="molecule type" value="Genomic_DNA"/>
</dbReference>
<evidence type="ECO:0000256" key="4">
    <source>
        <dbReference type="ARBA" id="ARBA00022605"/>
    </source>
</evidence>
<evidence type="ECO:0000256" key="8">
    <source>
        <dbReference type="ARBA" id="ARBA00049047"/>
    </source>
</evidence>
<dbReference type="Gene3D" id="3.20.20.70">
    <property type="entry name" value="Aldolase class I"/>
    <property type="match status" value="1"/>
</dbReference>
<dbReference type="NCBIfam" id="TIGR00262">
    <property type="entry name" value="trpA"/>
    <property type="match status" value="1"/>
</dbReference>
<dbReference type="PANTHER" id="PTHR43406">
    <property type="entry name" value="TRYPTOPHAN SYNTHASE, ALPHA CHAIN"/>
    <property type="match status" value="1"/>
</dbReference>
<keyword evidence="5 9" id="KW-0822">Tryptophan biosynthesis</keyword>
<name>A0A840DTY3_9BACL</name>
<keyword evidence="7 9" id="KW-0456">Lyase</keyword>
<evidence type="ECO:0000313" key="12">
    <source>
        <dbReference type="Proteomes" id="UP000559598"/>
    </source>
</evidence>
<evidence type="ECO:0000313" key="11">
    <source>
        <dbReference type="EMBL" id="MBB4072979.1"/>
    </source>
</evidence>
<reference evidence="11 12" key="1">
    <citation type="submission" date="2020-08" db="EMBL/GenBank/DDBJ databases">
        <title>Genomic Encyclopedia of Type Strains, Phase IV (KMG-IV): sequencing the most valuable type-strain genomes for metagenomic binning, comparative biology and taxonomic classification.</title>
        <authorList>
            <person name="Goeker M."/>
        </authorList>
    </citation>
    <scope>NUCLEOTIDE SEQUENCE [LARGE SCALE GENOMIC DNA]</scope>
    <source>
        <strain evidence="11 12">DSM 17075</strain>
    </source>
</reference>
<dbReference type="FunFam" id="3.20.20.70:FF:000037">
    <property type="entry name" value="Tryptophan synthase alpha chain"/>
    <property type="match status" value="1"/>
</dbReference>
<evidence type="ECO:0000256" key="5">
    <source>
        <dbReference type="ARBA" id="ARBA00022822"/>
    </source>
</evidence>
<evidence type="ECO:0000256" key="3">
    <source>
        <dbReference type="ARBA" id="ARBA00011270"/>
    </source>
</evidence>
<dbReference type="GO" id="GO:0005829">
    <property type="term" value="C:cytosol"/>
    <property type="evidence" value="ECO:0007669"/>
    <property type="project" value="TreeGrafter"/>
</dbReference>
<sequence length="300" mass="32939">MHLDDNMFIPFLVAGDPHPDVTIELALVLQAAGADVLELGVPYSDPLADGPIIQRASARALKQGMTLPRAIQLAGKMRKKGVKIPIIIFTYYNPVLQLGKESFFALAKENGVDGVLIPDLPFEESEPIRRLGAETNIPLISLVAPTSKERIEKIASQAQGFLYCVSSLGVTGVRDTLPEEIHEFLAEVKQYSRVPVVVGFGISKSEQVQVLKAHCDGVVVGSALVQKVEELSDRLLQQEQHALDEFRRYVEQLVAPLRDVDFYGGVKEDEREKRAARAHSLSAGEVARGSEAAIRVDERH</sequence>
<dbReference type="InterPro" id="IPR018204">
    <property type="entry name" value="Trp_synthase_alpha_AS"/>
</dbReference>
<comment type="caution">
    <text evidence="11">The sequence shown here is derived from an EMBL/GenBank/DDBJ whole genome shotgun (WGS) entry which is preliminary data.</text>
</comment>
<dbReference type="UniPathway" id="UPA00035">
    <property type="reaction ID" value="UER00044"/>
</dbReference>
<comment type="similarity">
    <text evidence="9 10">Belongs to the TrpA family.</text>
</comment>
<dbReference type="InterPro" id="IPR002028">
    <property type="entry name" value="Trp_synthase_suA"/>
</dbReference>
<keyword evidence="12" id="KW-1185">Reference proteome</keyword>
<comment type="catalytic activity">
    <reaction evidence="8 9">
        <text>(1S,2R)-1-C-(indol-3-yl)glycerol 3-phosphate + L-serine = D-glyceraldehyde 3-phosphate + L-tryptophan + H2O</text>
        <dbReference type="Rhea" id="RHEA:10532"/>
        <dbReference type="ChEBI" id="CHEBI:15377"/>
        <dbReference type="ChEBI" id="CHEBI:33384"/>
        <dbReference type="ChEBI" id="CHEBI:57912"/>
        <dbReference type="ChEBI" id="CHEBI:58866"/>
        <dbReference type="ChEBI" id="CHEBI:59776"/>
        <dbReference type="EC" id="4.2.1.20"/>
    </reaction>
</comment>
<feature type="active site" description="Proton acceptor" evidence="9">
    <location>
        <position position="38"/>
    </location>
</feature>
<evidence type="ECO:0000256" key="1">
    <source>
        <dbReference type="ARBA" id="ARBA00003365"/>
    </source>
</evidence>
<dbReference type="InterPro" id="IPR011060">
    <property type="entry name" value="RibuloseP-bd_barrel"/>
</dbReference>
<dbReference type="InterPro" id="IPR013785">
    <property type="entry name" value="Aldolase_TIM"/>
</dbReference>
<protein>
    <recommendedName>
        <fullName evidence="9">Tryptophan synthase alpha chain</fullName>
        <ecNumber evidence="9">4.2.1.20</ecNumber>
    </recommendedName>
</protein>
<accession>A0A840DTY3</accession>
<dbReference type="PANTHER" id="PTHR43406:SF1">
    <property type="entry name" value="TRYPTOPHAN SYNTHASE ALPHA CHAIN, CHLOROPLASTIC"/>
    <property type="match status" value="1"/>
</dbReference>
<evidence type="ECO:0000256" key="9">
    <source>
        <dbReference type="HAMAP-Rule" id="MF_00131"/>
    </source>
</evidence>
<dbReference type="GO" id="GO:0004834">
    <property type="term" value="F:tryptophan synthase activity"/>
    <property type="evidence" value="ECO:0007669"/>
    <property type="project" value="UniProtKB-UniRule"/>
</dbReference>
<evidence type="ECO:0000256" key="7">
    <source>
        <dbReference type="ARBA" id="ARBA00023239"/>
    </source>
</evidence>
<keyword evidence="4 9" id="KW-0028">Amino-acid biosynthesis</keyword>
<dbReference type="EC" id="4.2.1.20" evidence="9"/>
<comment type="pathway">
    <text evidence="2 9">Amino-acid biosynthesis; L-tryptophan biosynthesis; L-tryptophan from chorismate: step 5/5.</text>
</comment>
<comment type="subunit">
    <text evidence="3 9">Tetramer of two alpha and two beta chains.</text>
</comment>
<dbReference type="Proteomes" id="UP000559598">
    <property type="component" value="Unassembled WGS sequence"/>
</dbReference>
<dbReference type="SUPFAM" id="SSF51366">
    <property type="entry name" value="Ribulose-phoshate binding barrel"/>
    <property type="match status" value="1"/>
</dbReference>
<dbReference type="HAMAP" id="MF_00131">
    <property type="entry name" value="Trp_synth_alpha"/>
    <property type="match status" value="1"/>
</dbReference>
<feature type="active site" description="Proton acceptor" evidence="9">
    <location>
        <position position="49"/>
    </location>
</feature>
<keyword evidence="6 9" id="KW-0057">Aromatic amino acid biosynthesis</keyword>
<dbReference type="Pfam" id="PF00290">
    <property type="entry name" value="Trp_syntA"/>
    <property type="match status" value="1"/>
</dbReference>
<evidence type="ECO:0000256" key="10">
    <source>
        <dbReference type="RuleBase" id="RU003662"/>
    </source>
</evidence>